<dbReference type="RefSeq" id="WP_132873380.1">
    <property type="nucleotide sequence ID" value="NZ_JAJUHT010000001.1"/>
</dbReference>
<dbReference type="Gene3D" id="1.10.10.10">
    <property type="entry name" value="Winged helix-like DNA-binding domain superfamily/Winged helix DNA-binding domain"/>
    <property type="match status" value="1"/>
</dbReference>
<comment type="caution">
    <text evidence="3">The sequence shown here is derived from an EMBL/GenBank/DDBJ whole genome shotgun (WGS) entry which is preliminary data.</text>
</comment>
<keyword evidence="4" id="KW-1185">Reference proteome</keyword>
<dbReference type="AlphaFoldDB" id="A0A4R1KBU0"/>
<evidence type="ECO:0000313" key="3">
    <source>
        <dbReference type="EMBL" id="TCK60579.1"/>
    </source>
</evidence>
<dbReference type="EMBL" id="SMGG01000004">
    <property type="protein sequence ID" value="TCK60579.1"/>
    <property type="molecule type" value="Genomic_DNA"/>
</dbReference>
<dbReference type="InterPro" id="IPR013324">
    <property type="entry name" value="RNA_pol_sigma_r3/r4-like"/>
</dbReference>
<keyword evidence="3" id="KW-0238">DNA-binding</keyword>
<dbReference type="Pfam" id="PF02001">
    <property type="entry name" value="DUF134"/>
    <property type="match status" value="1"/>
</dbReference>
<protein>
    <recommendedName>
        <fullName evidence="2">UPF0251 protein C8D98_1457</fullName>
    </recommendedName>
</protein>
<dbReference type="OrthoDB" id="280278at2"/>
<dbReference type="InterPro" id="IPR002852">
    <property type="entry name" value="UPF0251"/>
</dbReference>
<reference evidence="3 4" key="1">
    <citation type="submission" date="2019-03" db="EMBL/GenBank/DDBJ databases">
        <title>Genomic Encyclopedia of Type Strains, Phase IV (KMG-IV): sequencing the most valuable type-strain genomes for metagenomic binning, comparative biology and taxonomic classification.</title>
        <authorList>
            <person name="Goeker M."/>
        </authorList>
    </citation>
    <scope>NUCLEOTIDE SEQUENCE [LARGE SCALE GENOMIC DNA]</scope>
    <source>
        <strain evidence="3 4">DSM 24984</strain>
    </source>
</reference>
<accession>A0A4R1KBU0</accession>
<dbReference type="SUPFAM" id="SSF88659">
    <property type="entry name" value="Sigma3 and sigma4 domains of RNA polymerase sigma factors"/>
    <property type="match status" value="1"/>
</dbReference>
<organism evidence="3 4">
    <name type="scientific">Seleniivibrio woodruffii</name>
    <dbReference type="NCBI Taxonomy" id="1078050"/>
    <lineage>
        <taxon>Bacteria</taxon>
        <taxon>Pseudomonadati</taxon>
        <taxon>Deferribacterota</taxon>
        <taxon>Deferribacteres</taxon>
        <taxon>Deferribacterales</taxon>
        <taxon>Geovibrionaceae</taxon>
        <taxon>Seleniivibrio</taxon>
    </lineage>
</organism>
<name>A0A4R1KBU0_9BACT</name>
<evidence type="ECO:0000313" key="4">
    <source>
        <dbReference type="Proteomes" id="UP000294614"/>
    </source>
</evidence>
<dbReference type="InterPro" id="IPR036388">
    <property type="entry name" value="WH-like_DNA-bd_sf"/>
</dbReference>
<dbReference type="PANTHER" id="PTHR37478:SF2">
    <property type="entry name" value="UPF0251 PROTEIN TK0562"/>
    <property type="match status" value="1"/>
</dbReference>
<sequence length="152" mass="17298">MARPVKKRLVKHRLTFKDFGPVAVPENQNCKIINIPVDQLEAMRLADLEGMSHNEAADLMGVSRQTFGRIIEQARQSVTLALINGYVLKIVYDENVQICDRDLKCIECGHEWCHGFNETAEATTCEKCGSLEIIKMKRCGKYCECPLRVNKR</sequence>
<proteinExistence type="inferred from homology"/>
<dbReference type="GO" id="GO:0003677">
    <property type="term" value="F:DNA binding"/>
    <property type="evidence" value="ECO:0007669"/>
    <property type="project" value="UniProtKB-KW"/>
</dbReference>
<evidence type="ECO:0000256" key="2">
    <source>
        <dbReference type="HAMAP-Rule" id="MF_00674"/>
    </source>
</evidence>
<gene>
    <name evidence="3" type="ORF">C8D98_1457</name>
</gene>
<dbReference type="PANTHER" id="PTHR37478">
    <property type="match status" value="1"/>
</dbReference>
<dbReference type="HAMAP" id="MF_00674">
    <property type="entry name" value="UPF0251"/>
    <property type="match status" value="1"/>
</dbReference>
<comment type="similarity">
    <text evidence="1 2">Belongs to the UPF0251 family.</text>
</comment>
<evidence type="ECO:0000256" key="1">
    <source>
        <dbReference type="ARBA" id="ARBA00009350"/>
    </source>
</evidence>
<dbReference type="Proteomes" id="UP000294614">
    <property type="component" value="Unassembled WGS sequence"/>
</dbReference>